<keyword evidence="3" id="KW-1185">Reference proteome</keyword>
<reference evidence="2 3" key="1">
    <citation type="journal article" date="2023" name="G3 (Bethesda)">
        <title>A chromosome-level genome assembly of Zasmidium syzygii isolated from banana leaves.</title>
        <authorList>
            <person name="van Westerhoven A.C."/>
            <person name="Mehrabi R."/>
            <person name="Talebi R."/>
            <person name="Steentjes M.B.F."/>
            <person name="Corcolon B."/>
            <person name="Chong P.A."/>
            <person name="Kema G.H.J."/>
            <person name="Seidl M.F."/>
        </authorList>
    </citation>
    <scope>NUCLEOTIDE SEQUENCE [LARGE SCALE GENOMIC DNA]</scope>
    <source>
        <strain evidence="2 3">P124</strain>
    </source>
</reference>
<evidence type="ECO:0000256" key="1">
    <source>
        <dbReference type="SAM" id="Phobius"/>
    </source>
</evidence>
<dbReference type="SUPFAM" id="SSF52540">
    <property type="entry name" value="P-loop containing nucleoside triphosphate hydrolases"/>
    <property type="match status" value="1"/>
</dbReference>
<keyword evidence="1" id="KW-0812">Transmembrane</keyword>
<keyword evidence="1" id="KW-1133">Transmembrane helix</keyword>
<feature type="transmembrane region" description="Helical" evidence="1">
    <location>
        <begin position="221"/>
        <end position="243"/>
    </location>
</feature>
<organism evidence="2 3">
    <name type="scientific">Zasmidium cellare</name>
    <name type="common">Wine cellar mold</name>
    <name type="synonym">Racodium cellare</name>
    <dbReference type="NCBI Taxonomy" id="395010"/>
    <lineage>
        <taxon>Eukaryota</taxon>
        <taxon>Fungi</taxon>
        <taxon>Dikarya</taxon>
        <taxon>Ascomycota</taxon>
        <taxon>Pezizomycotina</taxon>
        <taxon>Dothideomycetes</taxon>
        <taxon>Dothideomycetidae</taxon>
        <taxon>Mycosphaerellales</taxon>
        <taxon>Mycosphaerellaceae</taxon>
        <taxon>Zasmidium</taxon>
    </lineage>
</organism>
<dbReference type="Proteomes" id="UP001305779">
    <property type="component" value="Unassembled WGS sequence"/>
</dbReference>
<dbReference type="EMBL" id="JAXOVC010000013">
    <property type="protein sequence ID" value="KAK4494751.1"/>
    <property type="molecule type" value="Genomic_DNA"/>
</dbReference>
<accession>A0ABR0E0I3</accession>
<keyword evidence="1" id="KW-0472">Membrane</keyword>
<dbReference type="Gene3D" id="3.40.50.300">
    <property type="entry name" value="P-loop containing nucleotide triphosphate hydrolases"/>
    <property type="match status" value="1"/>
</dbReference>
<comment type="caution">
    <text evidence="2">The sequence shown here is derived from an EMBL/GenBank/DDBJ whole genome shotgun (WGS) entry which is preliminary data.</text>
</comment>
<gene>
    <name evidence="2" type="ORF">PRZ48_014107</name>
</gene>
<dbReference type="PANTHER" id="PTHR36978:SF4">
    <property type="entry name" value="P-LOOP CONTAINING NUCLEOSIDE TRIPHOSPHATE HYDROLASE PROTEIN"/>
    <property type="match status" value="1"/>
</dbReference>
<protein>
    <recommendedName>
        <fullName evidence="4">Sulfotransferase</fullName>
    </recommendedName>
</protein>
<dbReference type="PANTHER" id="PTHR36978">
    <property type="entry name" value="P-LOOP CONTAINING NUCLEOTIDE TRIPHOSPHATE HYDROLASE"/>
    <property type="match status" value="1"/>
</dbReference>
<proteinExistence type="predicted"/>
<sequence>MPRTGTASMQAALQILGYNKTHHGFILVDQPLTSNAWEAAVNAKFSGAKPACSKETFDAFFEGYLATTDTPSAFFTEELLEFYPDAKFILVERNLTPWLKSFRVLMEGMFGPKGIFVLAIDRILGYASLRTYRKLYSAYFGANTAERIMMNAPRVYKEHYRRVRELVPKERLLNYELGSGWEPLCEFLGKEVPSVEFPWINETKALEAKMVSVMAARARELVWVLSWWFGGLGVAVAGVWVMMR</sequence>
<evidence type="ECO:0000313" key="2">
    <source>
        <dbReference type="EMBL" id="KAK4494751.1"/>
    </source>
</evidence>
<evidence type="ECO:0000313" key="3">
    <source>
        <dbReference type="Proteomes" id="UP001305779"/>
    </source>
</evidence>
<evidence type="ECO:0008006" key="4">
    <source>
        <dbReference type="Google" id="ProtNLM"/>
    </source>
</evidence>
<dbReference type="Pfam" id="PF17784">
    <property type="entry name" value="Sulfotransfer_4"/>
    <property type="match status" value="1"/>
</dbReference>
<dbReference type="InterPro" id="IPR040632">
    <property type="entry name" value="Sulfotransfer_4"/>
</dbReference>
<name>A0ABR0E0I3_ZASCE</name>
<dbReference type="InterPro" id="IPR027417">
    <property type="entry name" value="P-loop_NTPase"/>
</dbReference>